<proteinExistence type="predicted"/>
<gene>
    <name evidence="1" type="ORF">ACH47G_24020</name>
</gene>
<reference evidence="1 2" key="1">
    <citation type="submission" date="2024-10" db="EMBL/GenBank/DDBJ databases">
        <title>The Natural Products Discovery Center: Release of the First 8490 Sequenced Strains for Exploring Actinobacteria Biosynthetic Diversity.</title>
        <authorList>
            <person name="Kalkreuter E."/>
            <person name="Kautsar S.A."/>
            <person name="Yang D."/>
            <person name="Bader C.D."/>
            <person name="Teijaro C.N."/>
            <person name="Fluegel L."/>
            <person name="Davis C.M."/>
            <person name="Simpson J.R."/>
            <person name="Lauterbach L."/>
            <person name="Steele A.D."/>
            <person name="Gui C."/>
            <person name="Meng S."/>
            <person name="Li G."/>
            <person name="Viehrig K."/>
            <person name="Ye F."/>
            <person name="Su P."/>
            <person name="Kiefer A.F."/>
            <person name="Nichols A."/>
            <person name="Cepeda A.J."/>
            <person name="Yan W."/>
            <person name="Fan B."/>
            <person name="Jiang Y."/>
            <person name="Adhikari A."/>
            <person name="Zheng C.-J."/>
            <person name="Schuster L."/>
            <person name="Cowan T.M."/>
            <person name="Smanski M.J."/>
            <person name="Chevrette M.G."/>
            <person name="De Carvalho L.P.S."/>
            <person name="Shen B."/>
        </authorList>
    </citation>
    <scope>NUCLEOTIDE SEQUENCE [LARGE SCALE GENOMIC DNA]</scope>
    <source>
        <strain evidence="1 2">NPDC019626</strain>
    </source>
</reference>
<comment type="caution">
    <text evidence="1">The sequence shown here is derived from an EMBL/GenBank/DDBJ whole genome shotgun (WGS) entry which is preliminary data.</text>
</comment>
<name>A0ABW7WNK3_9NOCA</name>
<dbReference type="SUPFAM" id="SSF48452">
    <property type="entry name" value="TPR-like"/>
    <property type="match status" value="1"/>
</dbReference>
<dbReference type="EMBL" id="JBIRXV010000005">
    <property type="protein sequence ID" value="MFI2323559.1"/>
    <property type="molecule type" value="Genomic_DNA"/>
</dbReference>
<evidence type="ECO:0000313" key="1">
    <source>
        <dbReference type="EMBL" id="MFI2323559.1"/>
    </source>
</evidence>
<accession>A0ABW7WNK3</accession>
<dbReference type="InterPro" id="IPR011990">
    <property type="entry name" value="TPR-like_helical_dom_sf"/>
</dbReference>
<dbReference type="Gene3D" id="1.25.40.10">
    <property type="entry name" value="Tetratricopeptide repeat domain"/>
    <property type="match status" value="1"/>
</dbReference>
<keyword evidence="2" id="KW-1185">Reference proteome</keyword>
<dbReference type="Proteomes" id="UP001611450">
    <property type="component" value="Unassembled WGS sequence"/>
</dbReference>
<sequence length="289" mass="31771">MRDRFTRLQELDNVVGGGDTFHLYFSELTRTEQVLRHGTYSTSVHTALTELAGEQAQQAGWAAFDAGFSEHALRLYRYSHRAANEAGNPELAANALIQIAYATADREAVVAADAACSAIGSDAPAQARALLESRRAWSLATIDERERAARALETAARALDDDTSRPAAKWFAWMNWNELDIMTGRVWSVLRDPDKATAPLNRALDSYPDQWFRDKALYLTWLADAHLDAGNPEEAIAITEKALASAEKVASVRPLARVQQVAQRIAGMPGGAQLWSRARAARVPTPTRL</sequence>
<protein>
    <recommendedName>
        <fullName evidence="3">Tetratricopeptide repeat protein</fullName>
    </recommendedName>
</protein>
<organism evidence="1 2">
    <name type="scientific">Nocardia beijingensis</name>
    <dbReference type="NCBI Taxonomy" id="95162"/>
    <lineage>
        <taxon>Bacteria</taxon>
        <taxon>Bacillati</taxon>
        <taxon>Actinomycetota</taxon>
        <taxon>Actinomycetes</taxon>
        <taxon>Mycobacteriales</taxon>
        <taxon>Nocardiaceae</taxon>
        <taxon>Nocardia</taxon>
    </lineage>
</organism>
<evidence type="ECO:0008006" key="3">
    <source>
        <dbReference type="Google" id="ProtNLM"/>
    </source>
</evidence>
<evidence type="ECO:0000313" key="2">
    <source>
        <dbReference type="Proteomes" id="UP001611450"/>
    </source>
</evidence>
<dbReference type="RefSeq" id="WP_396948097.1">
    <property type="nucleotide sequence ID" value="NZ_JBIRXV010000005.1"/>
</dbReference>